<feature type="compositionally biased region" description="Low complexity" evidence="1">
    <location>
        <begin position="384"/>
        <end position="399"/>
    </location>
</feature>
<evidence type="ECO:0000256" key="1">
    <source>
        <dbReference type="SAM" id="MobiDB-lite"/>
    </source>
</evidence>
<reference evidence="3" key="2">
    <citation type="submission" date="2023-05" db="EMBL/GenBank/DDBJ databases">
        <authorList>
            <consortium name="Lawrence Berkeley National Laboratory"/>
            <person name="Steindorff A."/>
            <person name="Hensen N."/>
            <person name="Bonometti L."/>
            <person name="Westerberg I."/>
            <person name="Brannstrom I.O."/>
            <person name="Guillou S."/>
            <person name="Cros-Aarteil S."/>
            <person name="Calhoun S."/>
            <person name="Haridas S."/>
            <person name="Kuo A."/>
            <person name="Mondo S."/>
            <person name="Pangilinan J."/>
            <person name="Riley R."/>
            <person name="Labutti K."/>
            <person name="Andreopoulos B."/>
            <person name="Lipzen A."/>
            <person name="Chen C."/>
            <person name="Yanf M."/>
            <person name="Daum C."/>
            <person name="Ng V."/>
            <person name="Clum A."/>
            <person name="Ohm R."/>
            <person name="Martin F."/>
            <person name="Silar P."/>
            <person name="Natvig D."/>
            <person name="Lalanne C."/>
            <person name="Gautier V."/>
            <person name="Ament-Velasquez S.L."/>
            <person name="Kruys A."/>
            <person name="Hutchinson M.I."/>
            <person name="Powell A.J."/>
            <person name="Barry K."/>
            <person name="Miller A.N."/>
            <person name="Grigoriev I.V."/>
            <person name="Debuchy R."/>
            <person name="Gladieux P."/>
            <person name="Thoren M.H."/>
            <person name="Johannesson H."/>
        </authorList>
    </citation>
    <scope>NUCLEOTIDE SEQUENCE</scope>
    <source>
        <strain evidence="3">CBS 731.68</strain>
    </source>
</reference>
<sequence length="663" mass="73852">MASQTQNWAGWHAPPPLPPAAFSVDGGSFPFPSPTQSILQDANEDDMTNASCSEDESYDECGGQGEDQPEETTPNVGRPKEFEALPTITQVQANSAMVESPKFPGQAGPLDIQSPTSPGTSDASGMSQQVSELAMPNMSAPRPRPPPFVPPHHSFPSQRASNAPEMRPRPQPPSPGAGKCLPEEVSPLDVKWGVLFDQNGLPTRRWDQVLRGIGNYLLMPQKTLVITPGKMAAFYSQHPLELEPFQYTDIFRTSQGPSHTRLAEVYEQLACEYYLVPAEPKARPTVPGLTLSGWTRWMTLAMRAYPNEEAQRLANVVAALPINADSLLDGKPERLPKQISRRLLPEKADRQARMLFNRALKPHLEATALPSNKPPLEDAERRASACSRPASPRSRYRPANLPFPSPSQASDDIDHHSRRRTDRDLDRERDRERSYRGSAGHVRTYGESIQPTARRDPPPSPRSPNSSSTRPPPPPSPPPPSSSSFTSSSRRRTSPFPSTTHPPPQPFSSSSSATINHRHSVAGVIGSNGRNGSTTVGSGGLDRERGCTWPGYLPRSTSDSAVSSRNRDRDRDRAREKERDRGRERRRDSREREKERDRERERERERETDNSRRERPRGRKLASVADHYSDRKSRGGSMRRTLVVVRDARDERSQTWGEFLAGR</sequence>
<dbReference type="AlphaFoldDB" id="A0AAN6TZ36"/>
<feature type="compositionally biased region" description="Basic and acidic residues" evidence="1">
    <location>
        <begin position="421"/>
        <end position="435"/>
    </location>
</feature>
<feature type="compositionally biased region" description="Polar residues" evidence="1">
    <location>
        <begin position="87"/>
        <end position="97"/>
    </location>
</feature>
<dbReference type="Proteomes" id="UP001302602">
    <property type="component" value="Unassembled WGS sequence"/>
</dbReference>
<feature type="compositionally biased region" description="Acidic residues" evidence="1">
    <location>
        <begin position="42"/>
        <end position="59"/>
    </location>
</feature>
<comment type="caution">
    <text evidence="3">The sequence shown here is derived from an EMBL/GenBank/DDBJ whole genome shotgun (WGS) entry which is preliminary data.</text>
</comment>
<feature type="region of interest" description="Disordered" evidence="1">
    <location>
        <begin position="365"/>
        <end position="640"/>
    </location>
</feature>
<reference evidence="3" key="1">
    <citation type="journal article" date="2023" name="Mol. Phylogenet. Evol.">
        <title>Genome-scale phylogeny and comparative genomics of the fungal order Sordariales.</title>
        <authorList>
            <person name="Hensen N."/>
            <person name="Bonometti L."/>
            <person name="Westerberg I."/>
            <person name="Brannstrom I.O."/>
            <person name="Guillou S."/>
            <person name="Cros-Aarteil S."/>
            <person name="Calhoun S."/>
            <person name="Haridas S."/>
            <person name="Kuo A."/>
            <person name="Mondo S."/>
            <person name="Pangilinan J."/>
            <person name="Riley R."/>
            <person name="LaButti K."/>
            <person name="Andreopoulos B."/>
            <person name="Lipzen A."/>
            <person name="Chen C."/>
            <person name="Yan M."/>
            <person name="Daum C."/>
            <person name="Ng V."/>
            <person name="Clum A."/>
            <person name="Steindorff A."/>
            <person name="Ohm R.A."/>
            <person name="Martin F."/>
            <person name="Silar P."/>
            <person name="Natvig D.O."/>
            <person name="Lalanne C."/>
            <person name="Gautier V."/>
            <person name="Ament-Velasquez S.L."/>
            <person name="Kruys A."/>
            <person name="Hutchinson M.I."/>
            <person name="Powell A.J."/>
            <person name="Barry K."/>
            <person name="Miller A.N."/>
            <person name="Grigoriev I.V."/>
            <person name="Debuchy R."/>
            <person name="Gladieux P."/>
            <person name="Hiltunen Thoren M."/>
            <person name="Johannesson H."/>
        </authorList>
    </citation>
    <scope>NUCLEOTIDE SEQUENCE</scope>
    <source>
        <strain evidence="3">CBS 731.68</strain>
    </source>
</reference>
<dbReference type="PANTHER" id="PTHR39611">
    <property type="entry name" value="HYDROXYPROLINE-RICH GLYCOPROTEIN DZ-HRGP-RELATED"/>
    <property type="match status" value="1"/>
</dbReference>
<feature type="compositionally biased region" description="Pro residues" evidence="1">
    <location>
        <begin position="470"/>
        <end position="481"/>
    </location>
</feature>
<feature type="domain" description="DUF7514" evidence="2">
    <location>
        <begin position="193"/>
        <end position="359"/>
    </location>
</feature>
<dbReference type="RefSeq" id="XP_062646706.1">
    <property type="nucleotide sequence ID" value="XM_062795253.1"/>
</dbReference>
<keyword evidence="4" id="KW-1185">Reference proteome</keyword>
<feature type="compositionally biased region" description="Polar residues" evidence="1">
    <location>
        <begin position="555"/>
        <end position="564"/>
    </location>
</feature>
<feature type="compositionally biased region" description="Low complexity" evidence="1">
    <location>
        <begin position="482"/>
        <end position="499"/>
    </location>
</feature>
<dbReference type="EMBL" id="MU853230">
    <property type="protein sequence ID" value="KAK4122935.1"/>
    <property type="molecule type" value="Genomic_DNA"/>
</dbReference>
<dbReference type="Pfam" id="PF24355">
    <property type="entry name" value="DUF7514"/>
    <property type="match status" value="1"/>
</dbReference>
<gene>
    <name evidence="3" type="ORF">N657DRAFT_664724</name>
</gene>
<dbReference type="GeneID" id="87832022"/>
<evidence type="ECO:0000259" key="2">
    <source>
        <dbReference type="Pfam" id="PF24355"/>
    </source>
</evidence>
<proteinExistence type="predicted"/>
<feature type="region of interest" description="Disordered" evidence="1">
    <location>
        <begin position="1"/>
        <end position="182"/>
    </location>
</feature>
<organism evidence="3 4">
    <name type="scientific">Parathielavia appendiculata</name>
    <dbReference type="NCBI Taxonomy" id="2587402"/>
    <lineage>
        <taxon>Eukaryota</taxon>
        <taxon>Fungi</taxon>
        <taxon>Dikarya</taxon>
        <taxon>Ascomycota</taxon>
        <taxon>Pezizomycotina</taxon>
        <taxon>Sordariomycetes</taxon>
        <taxon>Sordariomycetidae</taxon>
        <taxon>Sordariales</taxon>
        <taxon>Chaetomiaceae</taxon>
        <taxon>Parathielavia</taxon>
    </lineage>
</organism>
<dbReference type="InterPro" id="IPR055936">
    <property type="entry name" value="DUF7514"/>
</dbReference>
<name>A0AAN6TZ36_9PEZI</name>
<feature type="compositionally biased region" description="Polar residues" evidence="1">
    <location>
        <begin position="113"/>
        <end position="131"/>
    </location>
</feature>
<evidence type="ECO:0000313" key="3">
    <source>
        <dbReference type="EMBL" id="KAK4122935.1"/>
    </source>
</evidence>
<protein>
    <recommendedName>
        <fullName evidence="2">DUF7514 domain-containing protein</fullName>
    </recommendedName>
</protein>
<dbReference type="PANTHER" id="PTHR39611:SF2">
    <property type="entry name" value="HYDROXYPROLINE-RICH GLYCOPROTEIN DZ-HRGP"/>
    <property type="match status" value="1"/>
</dbReference>
<evidence type="ECO:0000313" key="4">
    <source>
        <dbReference type="Proteomes" id="UP001302602"/>
    </source>
</evidence>
<accession>A0AAN6TZ36</accession>
<feature type="compositionally biased region" description="Basic and acidic residues" evidence="1">
    <location>
        <begin position="565"/>
        <end position="613"/>
    </location>
</feature>